<dbReference type="EMBL" id="BSDS01000001">
    <property type="protein sequence ID" value="GLI38352.1"/>
    <property type="molecule type" value="Genomic_DNA"/>
</dbReference>
<keyword evidence="1" id="KW-0560">Oxidoreductase</keyword>
<dbReference type="AlphaFoldDB" id="A0A9W6LBW5"/>
<evidence type="ECO:0000313" key="3">
    <source>
        <dbReference type="EMBL" id="GLI38352.1"/>
    </source>
</evidence>
<gene>
    <name evidence="3" type="ORF">GHYDROH2_18530</name>
</gene>
<keyword evidence="4" id="KW-1185">Reference proteome</keyword>
<dbReference type="PANTHER" id="PTHR42947">
    <property type="entry name" value="COB--COM HETERODISULFIDE REDUCTASE SUBUNIT B 1"/>
    <property type="match status" value="1"/>
</dbReference>
<name>A0A9W6LBW5_9BACT</name>
<dbReference type="InterPro" id="IPR004017">
    <property type="entry name" value="Cys_rich_dom"/>
</dbReference>
<dbReference type="Proteomes" id="UP001144352">
    <property type="component" value="Unassembled WGS sequence"/>
</dbReference>
<organism evidence="3 4">
    <name type="scientific">Geobacter hydrogenophilus</name>
    <dbReference type="NCBI Taxonomy" id="40983"/>
    <lineage>
        <taxon>Bacteria</taxon>
        <taxon>Pseudomonadati</taxon>
        <taxon>Thermodesulfobacteriota</taxon>
        <taxon>Desulfuromonadia</taxon>
        <taxon>Geobacterales</taxon>
        <taxon>Geobacteraceae</taxon>
        <taxon>Geobacter</taxon>
    </lineage>
</organism>
<accession>A0A9W6LBW5</accession>
<dbReference type="InterPro" id="IPR051278">
    <property type="entry name" value="HdrB/HdrD_reductase"/>
</dbReference>
<evidence type="ECO:0000256" key="1">
    <source>
        <dbReference type="ARBA" id="ARBA00023002"/>
    </source>
</evidence>
<reference evidence="3" key="1">
    <citation type="submission" date="2022-12" db="EMBL/GenBank/DDBJ databases">
        <title>Reference genome sequencing for broad-spectrum identification of bacterial and archaeal isolates by mass spectrometry.</title>
        <authorList>
            <person name="Sekiguchi Y."/>
            <person name="Tourlousse D.M."/>
        </authorList>
    </citation>
    <scope>NUCLEOTIDE SEQUENCE</scope>
    <source>
        <strain evidence="3">H2</strain>
    </source>
</reference>
<evidence type="ECO:0000259" key="2">
    <source>
        <dbReference type="Pfam" id="PF02754"/>
    </source>
</evidence>
<proteinExistence type="predicted"/>
<dbReference type="Pfam" id="PF02754">
    <property type="entry name" value="CCG"/>
    <property type="match status" value="2"/>
</dbReference>
<feature type="domain" description="Cysteine-rich" evidence="2">
    <location>
        <begin position="149"/>
        <end position="237"/>
    </location>
</feature>
<dbReference type="RefSeq" id="WP_214186536.1">
    <property type="nucleotide sequence ID" value="NZ_BSDS01000001.1"/>
</dbReference>
<protein>
    <submittedName>
        <fullName evidence="3">Succinate dehydrogenase</fullName>
    </submittedName>
</protein>
<feature type="domain" description="Cysteine-rich" evidence="2">
    <location>
        <begin position="3"/>
        <end position="85"/>
    </location>
</feature>
<comment type="caution">
    <text evidence="3">The sequence shown here is derived from an EMBL/GenBank/DDBJ whole genome shotgun (WGS) entry which is preliminary data.</text>
</comment>
<sequence>MRYAYFLSCINESMTREVDQSLNLWKKDLDLELVNLENGTCCGGSNLDYVSPDHFIIVNGRNIALAEKMGLDLVTSCSTCLLTLRRAKHLLDTSPEKRELVNAHLADEGLRYEGTSDVKHLLWVINEDYGLERLAGKVTTPLWGVRFAPFYGCHILRPSSLLGRDNPAAPSSLDRLVEAVGGSLVEYGSRNKCCGFHTLLVAEKQSLAMTGNALEDALRAGADYIVTPCPLCHTALDAYQDRALSGRAVAGNIPVLHLSQMIGLALGYSKEELGIDRHMVAA</sequence>
<dbReference type="Gene3D" id="1.20.1050.140">
    <property type="match status" value="1"/>
</dbReference>
<dbReference type="GO" id="GO:0016491">
    <property type="term" value="F:oxidoreductase activity"/>
    <property type="evidence" value="ECO:0007669"/>
    <property type="project" value="UniProtKB-KW"/>
</dbReference>
<dbReference type="PANTHER" id="PTHR42947:SF1">
    <property type="entry name" value="COB--COM HETERODISULFIDE REDUCTASE SUBUNIT B 1"/>
    <property type="match status" value="1"/>
</dbReference>
<evidence type="ECO:0000313" key="4">
    <source>
        <dbReference type="Proteomes" id="UP001144352"/>
    </source>
</evidence>
<dbReference type="Gene3D" id="3.40.50.11810">
    <property type="match status" value="1"/>
</dbReference>